<protein>
    <submittedName>
        <fullName evidence="2">Uncharacterized protein</fullName>
    </submittedName>
</protein>
<evidence type="ECO:0000313" key="2">
    <source>
        <dbReference type="EMBL" id="SVP93889.1"/>
    </source>
</evidence>
<dbReference type="VEuPathDB" id="PiroplasmaDB:TA18120"/>
<dbReference type="EMBL" id="UIVT01000003">
    <property type="protein sequence ID" value="SVP93889.1"/>
    <property type="molecule type" value="Genomic_DNA"/>
</dbReference>
<evidence type="ECO:0000313" key="1">
    <source>
        <dbReference type="EMBL" id="SVP93085.1"/>
    </source>
</evidence>
<accession>A0A3B0N7S7</accession>
<gene>
    <name evidence="2" type="ORF">TAT_000288400</name>
    <name evidence="1" type="ORF">TAV_000288500</name>
</gene>
<name>A0A3B0N7S7_THEAN</name>
<proteinExistence type="predicted"/>
<sequence>MDTAFGLDENALQWCNGNYELVYSCLKHLRRFSKRKGSKAKTEDNYKPGFFHKFWNKCLPKHLVKENDLKESESDELTESDEDFEDLCDPSNDVNLKTNLSTLKIAIIDCMTKGDFHRPRLVPKRRLNVTREQLSQYVSTRFKDLLENLDKIEDFSKICNVDQFLCCELLYEGLFYYGVNDSQHMPEFTIIENMLFRQTLFQLRSIISLFSFMNLEYKDKFEPDEVFPEAIDILKNLTDRGLVRNLFILLLSSIDVTNKFYEYKSGKAPEHQLSISRDPMNRDKPDYELVFKHNSLYMNTLFELLSSYYMVFSPMESDLKYLVSFMPHVFDFTKMFNFPEFGNSLLMLFENYTGDDISGFYPKSPRSVMVWITTRDLDRLTDNKMTWKLCNLLIVMLNTSIKRIDQNLNLSFLDEKYLGIFKKDPEPLFFRGSLCQNLTPEILNLTPENVNNMKSENIHSMNPENIQNLKVGSNLKFNYANVDENKLKLERFDTKKIKELEETRELYSEVELVLDFVVYGVYSKDKDKILEGFSSNVLWVFLKVYEQFLENKEKFDIGYLQIYTKLLRFMFSSLFTQGEALSKTWYDLINYEIMCKRKLEELSRQVVEDEVNTAIFRDPGTTLINVLQLFSKIYTERDSEFLFKVYKSVVESYKCLIPDKSSLLFTHNHKNYNYEYFRVKSSTSNDKLMDFRYSSQLQDQFNTKLPSSYEMYNKLQHDQMYKSDEVGKDMISLNSKDLEHLLLFPNRGFSWYDRNSALLELVSSSCNNRNIFVETYPKLMIALLEFSVFLAGFQKVSDELVSFLNSGFSTDMQFPYLLQRVVTQLRSLNRGDFDLLYELVYQQIIARDDRIESSEEALKINTTVTSEIINSAYTPTFEDTTSYLKDYFKSQHSLSPSTHLVDNTTVKYREDYLKDVEKYRIKGLKQENLFKGTKVEHHLCSRLYTFPLVNTPKEVRKALSNLGLGTSIPFGLIEVSSLVFKLVVTLDPLLSNADLNHKMQLVKGNQNCNSGKNKDWRKGFEMENILNVKFGNHTYLDVLFNILSNPYVDGTELLVGSILRSIASVHVTDHKSCKLSLVKLTQLLQEPSSTLGRKLNYYELSNLMYCITSLTLYLPFKDRYSVYEDYDYLFELTKYTIFMLDTVTSSFKGDKQIIGSGNSLENGTRTSRNYTLVIDTMSEVTSYPELDYYAMLDNVFNFMLIVSKGPLGLLNKSKATQYLYEQILLPGSSVTYLLVKCATEAKLTTAVSLVCNVFKRDFIVMSLHKISKFNLENKCPNCKSTCGQEQLVHKNVESKNTKKFTWFLNKIQLLQGNGDGKYEVKSIQKRSGCDVCNNVDFNQRPLSLLMAHEAFLDGLSSYSPDLKCDFVGNLSTRDTELRIKTLYILLQFMNRNCSLYLNNKLLTRFKCYLNKATFDLYSTDNFAKSREREFYYVINDTDMEREDLMLYNKIKKLVQVDYDQISSFSNLRHMSTCTFKTMVTYFFSLDPELQFKVVDDRLFSAMVKTCRQNWEENSWHKVYMLSIILNLVSKKHYSKLLLLTWPSIFEDTNNIKFERNSYNHNIIQYSKLAYMVEIITTYSGILNKIHKTNAERDGGLLKEESVKYVLEDYGTDETMDQSQKENEEIMCLLERVDLDYTNLVNELIDNFCEYEKVLYENLLDRMEKFDVTSLKRIWNVNSYPVHNNELVTRLLSQNSPEDEEYSTLVEMYNSYMMAFSFLFEKLLKMYERLEILKFDVVFDYMEGRERDYEIKFMLQLSVVKRLYANKDFNVVVNVLIQLVNYLLQTDNHPILKAKIYNVINYYINITPFNSFYKNFKNNSQDVDKFGNIGRVGMGDNIMKMLISHLSHQSNRKMILNMLFEDSTRNYPVYQDIEVLGHIFTCYKSVGVNTSMEYRNVKELDAVENFNQDYEMESENLKEDVKYYRFRCIESLYFSLEKTSPNCTVEALKLLSSLIRGLGTFEANKVEFDSGTLEYGLVGTISVENLKDLVTSRLMVNFYLCNECILNTPCMLCMELLMGALNVLNSVCTLHQFSSFWFSIKVNENENLSDMFLKCTFLSVFSNKTANLLLPTMFILEHLLSTTSIKTRNAIITWLNQYSDILLSHATSLLSPDIKLDQEDQSDDEDEGTVYICCLLRIYRITFLWLLSDYRAINRYKDNFSLILADVHCKFPLASSIPKLVPSLLNHFSSHLDSSLNWLAVLLCLQTFFPELGAFEMNLNFTSHVPIKTRALELVKLLFQVMLKCSEQLLKFLKYYSNYVNYTSSFLKNASAVDKFNSVEDGLNLGLDYRLSGMLMLKVVTLDCCVILLEYILSLLSLPNAVGLNENSPEVSMFNPGTSLKLENTEEIKKVIEKLAKVCTANGGSVPSQPRVNSVEFLNPQQLEQVPSFVKQYNYTHKTLFTTLLTSLLNLDSILGIYT</sequence>
<dbReference type="EMBL" id="UIVS01000003">
    <property type="protein sequence ID" value="SVP93085.1"/>
    <property type="molecule type" value="Genomic_DNA"/>
</dbReference>
<organism evidence="2">
    <name type="scientific">Theileria annulata</name>
    <dbReference type="NCBI Taxonomy" id="5874"/>
    <lineage>
        <taxon>Eukaryota</taxon>
        <taxon>Sar</taxon>
        <taxon>Alveolata</taxon>
        <taxon>Apicomplexa</taxon>
        <taxon>Aconoidasida</taxon>
        <taxon>Piroplasmida</taxon>
        <taxon>Theileriidae</taxon>
        <taxon>Theileria</taxon>
    </lineage>
</organism>
<reference evidence="2" key="1">
    <citation type="submission" date="2018-07" db="EMBL/GenBank/DDBJ databases">
        <authorList>
            <person name="Quirk P.G."/>
            <person name="Krulwich T.A."/>
        </authorList>
    </citation>
    <scope>NUCLEOTIDE SEQUENCE</scope>
    <source>
        <strain evidence="2">Anand</strain>
    </source>
</reference>